<dbReference type="CDD" id="cd01297">
    <property type="entry name" value="D-aminoacylase"/>
    <property type="match status" value="1"/>
</dbReference>
<dbReference type="PANTHER" id="PTHR11647:SF1">
    <property type="entry name" value="COLLAPSIN RESPONSE MEDIATOR PROTEIN"/>
    <property type="match status" value="1"/>
</dbReference>
<evidence type="ECO:0000313" key="2">
    <source>
        <dbReference type="EMBL" id="MCB5178443.1"/>
    </source>
</evidence>
<dbReference type="InterPro" id="IPR011059">
    <property type="entry name" value="Metal-dep_hydrolase_composite"/>
</dbReference>
<protein>
    <submittedName>
        <fullName evidence="2">D-aminoacylase</fullName>
    </submittedName>
</protein>
<dbReference type="InterPro" id="IPR013108">
    <property type="entry name" value="Amidohydro_3"/>
</dbReference>
<comment type="caution">
    <text evidence="2">The sequence shown here is derived from an EMBL/GenBank/DDBJ whole genome shotgun (WGS) entry which is preliminary data.</text>
</comment>
<reference evidence="2 3" key="1">
    <citation type="submission" date="2021-10" db="EMBL/GenBank/DDBJ databases">
        <title>Streptomyces sp. strain SMC 277, a novel streptomycete isolated from soil.</title>
        <authorList>
            <person name="Chanama M."/>
        </authorList>
    </citation>
    <scope>NUCLEOTIDE SEQUENCE [LARGE SCALE GENOMIC DNA]</scope>
    <source>
        <strain evidence="2 3">SMC 277</strain>
    </source>
</reference>
<evidence type="ECO:0000313" key="3">
    <source>
        <dbReference type="Proteomes" id="UP001199054"/>
    </source>
</evidence>
<accession>A0ABS8B1H8</accession>
<name>A0ABS8B1H8_9ACTN</name>
<dbReference type="Gene3D" id="3.20.20.140">
    <property type="entry name" value="Metal-dependent hydrolases"/>
    <property type="match status" value="2"/>
</dbReference>
<gene>
    <name evidence="2" type="ORF">LG632_03445</name>
</gene>
<dbReference type="EMBL" id="JAJAUY010000008">
    <property type="protein sequence ID" value="MCB5178443.1"/>
    <property type="molecule type" value="Genomic_DNA"/>
</dbReference>
<dbReference type="SUPFAM" id="SSF51338">
    <property type="entry name" value="Composite domain of metallo-dependent hydrolases"/>
    <property type="match status" value="1"/>
</dbReference>
<dbReference type="SUPFAM" id="SSF51556">
    <property type="entry name" value="Metallo-dependent hydrolases"/>
    <property type="match status" value="1"/>
</dbReference>
<keyword evidence="3" id="KW-1185">Reference proteome</keyword>
<organism evidence="2 3">
    <name type="scientific">Streptomyces antimicrobicus</name>
    <dbReference type="NCBI Taxonomy" id="2883108"/>
    <lineage>
        <taxon>Bacteria</taxon>
        <taxon>Bacillati</taxon>
        <taxon>Actinomycetota</taxon>
        <taxon>Actinomycetes</taxon>
        <taxon>Kitasatosporales</taxon>
        <taxon>Streptomycetaceae</taxon>
        <taxon>Streptomyces</taxon>
    </lineage>
</organism>
<dbReference type="Pfam" id="PF07969">
    <property type="entry name" value="Amidohydro_3"/>
    <property type="match status" value="1"/>
</dbReference>
<evidence type="ECO:0000259" key="1">
    <source>
        <dbReference type="Pfam" id="PF07969"/>
    </source>
</evidence>
<dbReference type="RefSeq" id="WP_226725026.1">
    <property type="nucleotide sequence ID" value="NZ_JAJAUY010000008.1"/>
</dbReference>
<dbReference type="Proteomes" id="UP001199054">
    <property type="component" value="Unassembled WGS sequence"/>
</dbReference>
<proteinExistence type="predicted"/>
<dbReference type="InterPro" id="IPR050378">
    <property type="entry name" value="Metallo-dep_Hydrolases_sf"/>
</dbReference>
<sequence length="524" mass="55969">MDLVIRGARIADGTGRPSYTADVAVHEGRIAQIGRIRSGGRWTLDGDGLVLAPGFVDMHAHSDLALLRDPDHSAKAAQGVTLEVLGQDGLSYAPVDDRTLAEVRTAVAGWNGDGSDLDLDWRTVGEYLDRLDRGVAVNAAYLVPQGTVRAYAVGWSDRPATPAELDRMRALVAQGLQEGAVGLSSGLTYAPGMYASGSELAALCEVVARYGGYWCPHHRSYGKGALAAYAETVELARRAGCALHLAHATMNFAENAGRADALLRLLDGALADGLDLTLDTYPYTAGCTSLVALLPGWAHEGGPRAVLARLRDGATAERIRHALEVTGSDGCHGVPVDWSTVEISGTGDPALSGYVGRRLDGWETARRLLVEDRLAPTVLQHVGHEENVRAIMRHRVHTGGSDGILRGAKPHPRAYGTFPHYLGHYVREVGVLSLEECVAHLSGRPAARLRLPDRGLVAPGYRADLVLFDPETVAAGATYEEPRRLPTGIPHVLIDGRPVVRDGVRTPVLAGRSVRRTPHAPTVR</sequence>
<feature type="domain" description="Amidohydrolase 3" evidence="1">
    <location>
        <begin position="44"/>
        <end position="500"/>
    </location>
</feature>
<dbReference type="InterPro" id="IPR032466">
    <property type="entry name" value="Metal_Hydrolase"/>
</dbReference>
<dbReference type="PANTHER" id="PTHR11647">
    <property type="entry name" value="HYDRANTOINASE/DIHYDROPYRIMIDINASE FAMILY MEMBER"/>
    <property type="match status" value="1"/>
</dbReference>